<dbReference type="EMBL" id="CAFBLS010000121">
    <property type="protein sequence ID" value="CAB4877828.1"/>
    <property type="molecule type" value="Genomic_DNA"/>
</dbReference>
<name>A0A6J7E6X2_9ZZZZ</name>
<accession>A0A6J7E6X2</accession>
<organism evidence="1">
    <name type="scientific">freshwater metagenome</name>
    <dbReference type="NCBI Taxonomy" id="449393"/>
    <lineage>
        <taxon>unclassified sequences</taxon>
        <taxon>metagenomes</taxon>
        <taxon>ecological metagenomes</taxon>
    </lineage>
</organism>
<gene>
    <name evidence="1" type="ORF">UFOPK3402_01052</name>
</gene>
<sequence length="86" mass="9529">MRVDAQARSRQFEHLALREHLLSGSSRREVAALVPSVIASTDLNILASQSNRGQCRALLVDDVGIRLDFARHHHLAESEGCLDDEP</sequence>
<dbReference type="AlphaFoldDB" id="A0A6J7E6X2"/>
<protein>
    <submittedName>
        <fullName evidence="1">Unannotated protein</fullName>
    </submittedName>
</protein>
<proteinExistence type="predicted"/>
<reference evidence="1" key="1">
    <citation type="submission" date="2020-05" db="EMBL/GenBank/DDBJ databases">
        <authorList>
            <person name="Chiriac C."/>
            <person name="Salcher M."/>
            <person name="Ghai R."/>
            <person name="Kavagutti S V."/>
        </authorList>
    </citation>
    <scope>NUCLEOTIDE SEQUENCE</scope>
</reference>
<evidence type="ECO:0000313" key="1">
    <source>
        <dbReference type="EMBL" id="CAB4877828.1"/>
    </source>
</evidence>